<sequence>MGFWVSLIFVVGFRSIPFVYDPFFGVVGFDSFDGFGCVGTAKQDKQQFQKTKGTSKAKEENTEKILYGLDDIVGQSDIIIVEGEMDKWQWKKLVSSIVSLFPMDKKYRSRGTRKDELKQATRVIRATDGDPPDCQIWLLCTLHYSHMVGDKKLGIDFSVSTLSMVPRIPIAYASKVTNGILQALKLFENEAFTCEYNLGNTEASGIYASRDHSIFRVQNLIERCMLFHMSLDQCIRALAEHAGIKPLVTVTVWKELQKENKEFFRAYLQFVTPRPFMSRCFQRGPKKLLALIGQYLPKDLGVKALVPGI</sequence>
<reference evidence="2 3" key="1">
    <citation type="submission" date="2024-08" db="EMBL/GenBank/DDBJ databases">
        <title>Insights into the chromosomal genome structure of Flemingia macrophylla.</title>
        <authorList>
            <person name="Ding Y."/>
            <person name="Zhao Y."/>
            <person name="Bi W."/>
            <person name="Wu M."/>
            <person name="Zhao G."/>
            <person name="Gong Y."/>
            <person name="Li W."/>
            <person name="Zhang P."/>
        </authorList>
    </citation>
    <scope>NUCLEOTIDE SEQUENCE [LARGE SCALE GENOMIC DNA]</scope>
    <source>
        <strain evidence="2">DYQJB</strain>
        <tissue evidence="2">Leaf</tissue>
    </source>
</reference>
<dbReference type="AlphaFoldDB" id="A0ABD1N8B2"/>
<feature type="chain" id="PRO_5044821104" description="DUF4435 domain-containing protein" evidence="1">
    <location>
        <begin position="16"/>
        <end position="309"/>
    </location>
</feature>
<name>A0ABD1N8B2_9FABA</name>
<feature type="signal peptide" evidence="1">
    <location>
        <begin position="1"/>
        <end position="15"/>
    </location>
</feature>
<dbReference type="Pfam" id="PF09713">
    <property type="entry name" value="A_thal_3526"/>
    <property type="match status" value="1"/>
</dbReference>
<gene>
    <name evidence="2" type="ORF">Fmac_005638</name>
</gene>
<protein>
    <recommendedName>
        <fullName evidence="4">DUF4435 domain-containing protein</fullName>
    </recommendedName>
</protein>
<dbReference type="EMBL" id="JBGMDY010000002">
    <property type="protein sequence ID" value="KAL2344353.1"/>
    <property type="molecule type" value="Genomic_DNA"/>
</dbReference>
<evidence type="ECO:0000256" key="1">
    <source>
        <dbReference type="SAM" id="SignalP"/>
    </source>
</evidence>
<dbReference type="PANTHER" id="PTHR31871:SF5">
    <property type="entry name" value="TRANSMEMBRANE PROTEIN"/>
    <property type="match status" value="1"/>
</dbReference>
<dbReference type="PANTHER" id="PTHR31871">
    <property type="entry name" value="OS02G0137100 PROTEIN"/>
    <property type="match status" value="1"/>
</dbReference>
<proteinExistence type="predicted"/>
<dbReference type="NCBIfam" id="TIGR01589">
    <property type="entry name" value="A_thal_3526"/>
    <property type="match status" value="1"/>
</dbReference>
<dbReference type="InterPro" id="IPR006476">
    <property type="entry name" value="CHP01589_pln"/>
</dbReference>
<dbReference type="Proteomes" id="UP001603857">
    <property type="component" value="Unassembled WGS sequence"/>
</dbReference>
<organism evidence="2 3">
    <name type="scientific">Flemingia macrophylla</name>
    <dbReference type="NCBI Taxonomy" id="520843"/>
    <lineage>
        <taxon>Eukaryota</taxon>
        <taxon>Viridiplantae</taxon>
        <taxon>Streptophyta</taxon>
        <taxon>Embryophyta</taxon>
        <taxon>Tracheophyta</taxon>
        <taxon>Spermatophyta</taxon>
        <taxon>Magnoliopsida</taxon>
        <taxon>eudicotyledons</taxon>
        <taxon>Gunneridae</taxon>
        <taxon>Pentapetalae</taxon>
        <taxon>rosids</taxon>
        <taxon>fabids</taxon>
        <taxon>Fabales</taxon>
        <taxon>Fabaceae</taxon>
        <taxon>Papilionoideae</taxon>
        <taxon>50 kb inversion clade</taxon>
        <taxon>NPAAA clade</taxon>
        <taxon>indigoferoid/millettioid clade</taxon>
        <taxon>Phaseoleae</taxon>
        <taxon>Flemingia</taxon>
    </lineage>
</organism>
<evidence type="ECO:0000313" key="3">
    <source>
        <dbReference type="Proteomes" id="UP001603857"/>
    </source>
</evidence>
<keyword evidence="3" id="KW-1185">Reference proteome</keyword>
<keyword evidence="1" id="KW-0732">Signal</keyword>
<evidence type="ECO:0008006" key="4">
    <source>
        <dbReference type="Google" id="ProtNLM"/>
    </source>
</evidence>
<evidence type="ECO:0000313" key="2">
    <source>
        <dbReference type="EMBL" id="KAL2344353.1"/>
    </source>
</evidence>
<dbReference type="Gene3D" id="3.40.1360.10">
    <property type="match status" value="1"/>
</dbReference>
<accession>A0ABD1N8B2</accession>
<comment type="caution">
    <text evidence="2">The sequence shown here is derived from an EMBL/GenBank/DDBJ whole genome shotgun (WGS) entry which is preliminary data.</text>
</comment>